<sequence length="95" mass="11263">QLEQVLPADHRNGQGQRQGLLHCLHHVGLLLPFARRGSLGLFPRKMVDYYRLLHRLHDRYDFGHRLCHPRLDRTPRPGLALLDLLAHVDYCHRYR</sequence>
<protein>
    <submittedName>
        <fullName evidence="1">Uncharacterized protein</fullName>
    </submittedName>
</protein>
<feature type="non-terminal residue" evidence="1">
    <location>
        <position position="1"/>
    </location>
</feature>
<reference evidence="1" key="1">
    <citation type="journal article" date="2020" name="Fungal Divers.">
        <title>Resolving the Mortierellaceae phylogeny through synthesis of multi-gene phylogenetics and phylogenomics.</title>
        <authorList>
            <person name="Vandepol N."/>
            <person name="Liber J."/>
            <person name="Desiro A."/>
            <person name="Na H."/>
            <person name="Kennedy M."/>
            <person name="Barry K."/>
            <person name="Grigoriev I.V."/>
            <person name="Miller A.N."/>
            <person name="O'Donnell K."/>
            <person name="Stajich J.E."/>
            <person name="Bonito G."/>
        </authorList>
    </citation>
    <scope>NUCLEOTIDE SEQUENCE</scope>
    <source>
        <strain evidence="1">KOD1015</strain>
    </source>
</reference>
<dbReference type="AlphaFoldDB" id="A0A9P6ES76"/>
<gene>
    <name evidence="1" type="ORF">BGW38_010486</name>
</gene>
<comment type="caution">
    <text evidence="1">The sequence shown here is derived from an EMBL/GenBank/DDBJ whole genome shotgun (WGS) entry which is preliminary data.</text>
</comment>
<name>A0A9P6ES76_9FUNG</name>
<evidence type="ECO:0000313" key="1">
    <source>
        <dbReference type="EMBL" id="KAF9533709.1"/>
    </source>
</evidence>
<organism evidence="1 2">
    <name type="scientific">Lunasporangiospora selenospora</name>
    <dbReference type="NCBI Taxonomy" id="979761"/>
    <lineage>
        <taxon>Eukaryota</taxon>
        <taxon>Fungi</taxon>
        <taxon>Fungi incertae sedis</taxon>
        <taxon>Mucoromycota</taxon>
        <taxon>Mortierellomycotina</taxon>
        <taxon>Mortierellomycetes</taxon>
        <taxon>Mortierellales</taxon>
        <taxon>Mortierellaceae</taxon>
        <taxon>Lunasporangiospora</taxon>
    </lineage>
</organism>
<feature type="non-terminal residue" evidence="1">
    <location>
        <position position="95"/>
    </location>
</feature>
<evidence type="ECO:0000313" key="2">
    <source>
        <dbReference type="Proteomes" id="UP000780801"/>
    </source>
</evidence>
<dbReference type="Proteomes" id="UP000780801">
    <property type="component" value="Unassembled WGS sequence"/>
</dbReference>
<accession>A0A9P6ES76</accession>
<proteinExistence type="predicted"/>
<keyword evidence="2" id="KW-1185">Reference proteome</keyword>
<dbReference type="EMBL" id="JAABOA010008512">
    <property type="protein sequence ID" value="KAF9533709.1"/>
    <property type="molecule type" value="Genomic_DNA"/>
</dbReference>